<dbReference type="EMBL" id="JANWOI010000003">
    <property type="protein sequence ID" value="MDA5194104.1"/>
    <property type="molecule type" value="Genomic_DNA"/>
</dbReference>
<dbReference type="InterPro" id="IPR043128">
    <property type="entry name" value="Rev_trsase/Diguanyl_cyclase"/>
</dbReference>
<reference evidence="1" key="2">
    <citation type="journal article" date="2023" name="Syst. Appl. Microbiol.">
        <title>Govania unica gen. nov., sp. nov., a rare biosphere bacterium that represents a novel family in the class Alphaproteobacteria.</title>
        <authorList>
            <person name="Vandamme P."/>
            <person name="Peeters C."/>
            <person name="Hettiarachchi A."/>
            <person name="Cnockaert M."/>
            <person name="Carlier A."/>
        </authorList>
    </citation>
    <scope>NUCLEOTIDE SEQUENCE</scope>
    <source>
        <strain evidence="1">LMG 31809</strain>
    </source>
</reference>
<keyword evidence="2" id="KW-1185">Reference proteome</keyword>
<dbReference type="SUPFAM" id="SSF55073">
    <property type="entry name" value="Nucleotide cyclase"/>
    <property type="match status" value="1"/>
</dbReference>
<organism evidence="1 2">
    <name type="scientific">Govanella unica</name>
    <dbReference type="NCBI Taxonomy" id="2975056"/>
    <lineage>
        <taxon>Bacteria</taxon>
        <taxon>Pseudomonadati</taxon>
        <taxon>Pseudomonadota</taxon>
        <taxon>Alphaproteobacteria</taxon>
        <taxon>Emcibacterales</taxon>
        <taxon>Govanellaceae</taxon>
        <taxon>Govanella</taxon>
    </lineage>
</organism>
<accession>A0A9X3Z7L2</accession>
<comment type="caution">
    <text evidence="1">The sequence shown here is derived from an EMBL/GenBank/DDBJ whole genome shotgun (WGS) entry which is preliminary data.</text>
</comment>
<dbReference type="InterPro" id="IPR029787">
    <property type="entry name" value="Nucleotide_cyclase"/>
</dbReference>
<sequence>MSAERLLDLDEESRERLRLLLADGGAVSAGQLVLFGLEAVKSRLGESWPRYVDRVHEQTTKILTQVLDPSEVFLRLGEDRYVIVFCNRDQAVAQVICEKIVRDVAEVFLGTPEMMELTADGVVMMLNADSVAQILGLEVEDAEPRDLSIWQDVPPVEMAVRGPEFVTVADGAVAPLGDICFVPIWDMARNVVYTYKPSILAVRGRRRVSGYHALEDGRDARAVRMLDFALLQAAGRAIEAGTAGAVAIMTIPVSFRTLASRDAALDYFGDCAALPAHVRRHIIFELADLTPGTPVWRAYELLSTLKRFSRGLFLRIDQSWRDFSILQELPVRGLVFDVEMDMRPLDRIAADMARAAVEARGRGWVFAVSGVYNRELTLAARAAGARLVYGHYLVAAVSKPLPAKALDWMALEKLTGGDGSWRAVQMERLV</sequence>
<evidence type="ECO:0000313" key="2">
    <source>
        <dbReference type="Proteomes" id="UP001141619"/>
    </source>
</evidence>
<proteinExistence type="predicted"/>
<dbReference type="Gene3D" id="3.30.70.270">
    <property type="match status" value="1"/>
</dbReference>
<gene>
    <name evidence="1" type="ORF">NYP16_09095</name>
</gene>
<protein>
    <recommendedName>
        <fullName evidence="3">EAL domain-containing protein</fullName>
    </recommendedName>
</protein>
<reference evidence="1" key="1">
    <citation type="submission" date="2022-08" db="EMBL/GenBank/DDBJ databases">
        <authorList>
            <person name="Vandamme P."/>
            <person name="Hettiarachchi A."/>
            <person name="Peeters C."/>
            <person name="Cnockaert M."/>
            <person name="Carlier A."/>
        </authorList>
    </citation>
    <scope>NUCLEOTIDE SEQUENCE</scope>
    <source>
        <strain evidence="1">LMG 31809</strain>
    </source>
</reference>
<name>A0A9X3Z7L2_9PROT</name>
<dbReference type="AlphaFoldDB" id="A0A9X3Z7L2"/>
<evidence type="ECO:0008006" key="3">
    <source>
        <dbReference type="Google" id="ProtNLM"/>
    </source>
</evidence>
<dbReference type="RefSeq" id="WP_274943810.1">
    <property type="nucleotide sequence ID" value="NZ_JANWOI010000003.1"/>
</dbReference>
<evidence type="ECO:0000313" key="1">
    <source>
        <dbReference type="EMBL" id="MDA5194104.1"/>
    </source>
</evidence>
<dbReference type="Proteomes" id="UP001141619">
    <property type="component" value="Unassembled WGS sequence"/>
</dbReference>